<dbReference type="EMBL" id="DROK01000112">
    <property type="protein sequence ID" value="HHI96953.1"/>
    <property type="molecule type" value="Genomic_DNA"/>
</dbReference>
<sequence>MEVKLTPYEEEIEKELEKAQPVEDLEAWKEALKEAASRTLAEREKAVTLKFPSKEAKEEALRMLKERFGGDLEILS</sequence>
<dbReference type="Proteomes" id="UP000886101">
    <property type="component" value="Unassembled WGS sequence"/>
</dbReference>
<protein>
    <submittedName>
        <fullName evidence="1">Uncharacterized protein</fullName>
    </submittedName>
</protein>
<evidence type="ECO:0000313" key="1">
    <source>
        <dbReference type="EMBL" id="HHI96953.1"/>
    </source>
</evidence>
<gene>
    <name evidence="1" type="ORF">ENJ96_03800</name>
</gene>
<comment type="caution">
    <text evidence="1">The sequence shown here is derived from an EMBL/GenBank/DDBJ whole genome shotgun (WGS) entry which is preliminary data.</text>
</comment>
<name>A0A7V5NZL1_9BACT</name>
<proteinExistence type="predicted"/>
<reference evidence="1" key="1">
    <citation type="journal article" date="2020" name="mSystems">
        <title>Genome- and Community-Level Interaction Insights into Carbon Utilization and Element Cycling Functions of Hydrothermarchaeota in Hydrothermal Sediment.</title>
        <authorList>
            <person name="Zhou Z."/>
            <person name="Liu Y."/>
            <person name="Xu W."/>
            <person name="Pan J."/>
            <person name="Luo Z.H."/>
            <person name="Li M."/>
        </authorList>
    </citation>
    <scope>NUCLEOTIDE SEQUENCE [LARGE SCALE GENOMIC DNA]</scope>
    <source>
        <strain evidence="1">HyVt-533</strain>
    </source>
</reference>
<dbReference type="AlphaFoldDB" id="A0A7V5NZL1"/>
<accession>A0A7V5NZL1</accession>
<organism evidence="1">
    <name type="scientific">Thermodesulfatator atlanticus</name>
    <dbReference type="NCBI Taxonomy" id="501497"/>
    <lineage>
        <taxon>Bacteria</taxon>
        <taxon>Pseudomonadati</taxon>
        <taxon>Thermodesulfobacteriota</taxon>
        <taxon>Thermodesulfobacteria</taxon>
        <taxon>Thermodesulfobacteriales</taxon>
        <taxon>Thermodesulfatatoraceae</taxon>
        <taxon>Thermodesulfatator</taxon>
    </lineage>
</organism>